<dbReference type="KEGG" id="lsh:CAB17_11380"/>
<dbReference type="Proteomes" id="UP000234343">
    <property type="component" value="Chromosome"/>
</dbReference>
<evidence type="ECO:0000313" key="1">
    <source>
        <dbReference type="EMBL" id="AUH72588.1"/>
    </source>
</evidence>
<keyword evidence="2" id="KW-1185">Reference proteome</keyword>
<organism evidence="1 2">
    <name type="scientific">Legionella sainthelensi</name>
    <dbReference type="NCBI Taxonomy" id="28087"/>
    <lineage>
        <taxon>Bacteria</taxon>
        <taxon>Pseudomonadati</taxon>
        <taxon>Pseudomonadota</taxon>
        <taxon>Gammaproteobacteria</taxon>
        <taxon>Legionellales</taxon>
        <taxon>Legionellaceae</taxon>
        <taxon>Legionella</taxon>
    </lineage>
</organism>
<protein>
    <submittedName>
        <fullName evidence="1">Uncharacterized protein</fullName>
    </submittedName>
</protein>
<dbReference type="RefSeq" id="WP_101900199.1">
    <property type="nucleotide sequence ID" value="NZ_CP025491.2"/>
</dbReference>
<evidence type="ECO:0000313" key="2">
    <source>
        <dbReference type="Proteomes" id="UP000234343"/>
    </source>
</evidence>
<name>A0A2H5FLZ8_9GAMM</name>
<accession>A0A2H5FLZ8</accession>
<sequence length="179" mass="21214">MNTLIIKNQINDLYRSNKKLSLKIERINELISMSLPTIRSLDAVLEIALEIHIMNINTRFSFFNSNPFGPILKTLLNHYMFLLVKEIEISLIDKERITDASSSIFNRKLMDQFDLHRCTLQIFAKINRTTVEKIYHKYRQYSLDEISKESYEKIEKIEEYERELKLAWCSAGFSDVIKK</sequence>
<gene>
    <name evidence="1" type="ORF">CAB17_11380</name>
</gene>
<reference evidence="1 2" key="1">
    <citation type="submission" date="2017-12" db="EMBL/GenBank/DDBJ databases">
        <title>Legionella sainthelensi LA01-117, whole genome sequence of a clinical isolate from New Zealand.</title>
        <authorList>
            <person name="Cree S.L."/>
            <person name="Slow S."/>
            <person name="Kennedy M.A."/>
            <person name="Murdoch D.R."/>
            <person name="Biggs P.J."/>
            <person name="Anderson T."/>
        </authorList>
    </citation>
    <scope>NUCLEOTIDE SEQUENCE [LARGE SCALE GENOMIC DNA]</scope>
    <source>
        <strain evidence="1 2">LA01-117</strain>
    </source>
</reference>
<dbReference type="AlphaFoldDB" id="A0A2H5FLZ8"/>
<proteinExistence type="predicted"/>
<dbReference type="EMBL" id="CP025491">
    <property type="protein sequence ID" value="AUH72588.1"/>
    <property type="molecule type" value="Genomic_DNA"/>
</dbReference>